<feature type="non-terminal residue" evidence="3">
    <location>
        <position position="1"/>
    </location>
</feature>
<feature type="chain" id="PRO_5046099572" description="FXYD domain-containing ion transport regulator" evidence="2">
    <location>
        <begin position="36"/>
        <end position="153"/>
    </location>
</feature>
<accession>A0ABP0HQA4</accession>
<evidence type="ECO:0008006" key="5">
    <source>
        <dbReference type="Google" id="ProtNLM"/>
    </source>
</evidence>
<feature type="transmembrane region" description="Helical" evidence="1">
    <location>
        <begin position="93"/>
        <end position="113"/>
    </location>
</feature>
<keyword evidence="1" id="KW-0812">Transmembrane</keyword>
<sequence>SAQFPRPNDVPRHGAMVTSPYSLLTLAVLIPLAAASADHTALQHLDAGNSTEVVVPKLSHGPVFLKLKSAETAGSQKGDPDCYYIMGLSKFSWAFICDLLALVVILLCIPLLLSCSKRRPLGASMFEFKLFGDEPNPSLKTPFSTYHSFQMSH</sequence>
<dbReference type="EMBL" id="CAXAMM010001558">
    <property type="protein sequence ID" value="CAK8992395.1"/>
    <property type="molecule type" value="Genomic_DNA"/>
</dbReference>
<keyword evidence="1" id="KW-0472">Membrane</keyword>
<comment type="caution">
    <text evidence="3">The sequence shown here is derived from an EMBL/GenBank/DDBJ whole genome shotgun (WGS) entry which is preliminary data.</text>
</comment>
<keyword evidence="4" id="KW-1185">Reference proteome</keyword>
<name>A0ABP0HQA4_9DINO</name>
<proteinExistence type="predicted"/>
<reference evidence="3 4" key="1">
    <citation type="submission" date="2024-02" db="EMBL/GenBank/DDBJ databases">
        <authorList>
            <person name="Chen Y."/>
            <person name="Shah S."/>
            <person name="Dougan E. K."/>
            <person name="Thang M."/>
            <person name="Chan C."/>
        </authorList>
    </citation>
    <scope>NUCLEOTIDE SEQUENCE [LARGE SCALE GENOMIC DNA]</scope>
</reference>
<protein>
    <recommendedName>
        <fullName evidence="5">FXYD domain-containing ion transport regulator</fullName>
    </recommendedName>
</protein>
<organism evidence="3 4">
    <name type="scientific">Durusdinium trenchii</name>
    <dbReference type="NCBI Taxonomy" id="1381693"/>
    <lineage>
        <taxon>Eukaryota</taxon>
        <taxon>Sar</taxon>
        <taxon>Alveolata</taxon>
        <taxon>Dinophyceae</taxon>
        <taxon>Suessiales</taxon>
        <taxon>Symbiodiniaceae</taxon>
        <taxon>Durusdinium</taxon>
    </lineage>
</organism>
<gene>
    <name evidence="3" type="ORF">SCF082_LOCUS3077</name>
</gene>
<evidence type="ECO:0000313" key="4">
    <source>
        <dbReference type="Proteomes" id="UP001642464"/>
    </source>
</evidence>
<feature type="signal peptide" evidence="2">
    <location>
        <begin position="1"/>
        <end position="35"/>
    </location>
</feature>
<evidence type="ECO:0000256" key="1">
    <source>
        <dbReference type="SAM" id="Phobius"/>
    </source>
</evidence>
<keyword evidence="1" id="KW-1133">Transmembrane helix</keyword>
<evidence type="ECO:0000313" key="3">
    <source>
        <dbReference type="EMBL" id="CAK8992395.1"/>
    </source>
</evidence>
<keyword evidence="2" id="KW-0732">Signal</keyword>
<dbReference type="Proteomes" id="UP001642464">
    <property type="component" value="Unassembled WGS sequence"/>
</dbReference>
<evidence type="ECO:0000256" key="2">
    <source>
        <dbReference type="SAM" id="SignalP"/>
    </source>
</evidence>